<name>A0ABW3GQ55_9FLAO</name>
<reference evidence="2" key="1">
    <citation type="journal article" date="2019" name="Int. J. Syst. Evol. Microbiol.">
        <title>The Global Catalogue of Microorganisms (GCM) 10K type strain sequencing project: providing services to taxonomists for standard genome sequencing and annotation.</title>
        <authorList>
            <consortium name="The Broad Institute Genomics Platform"/>
            <consortium name="The Broad Institute Genome Sequencing Center for Infectious Disease"/>
            <person name="Wu L."/>
            <person name="Ma J."/>
        </authorList>
    </citation>
    <scope>NUCLEOTIDE SEQUENCE [LARGE SCALE GENOMIC DNA]</scope>
    <source>
        <strain evidence="2">CCUG 56752</strain>
    </source>
</reference>
<evidence type="ECO:0008006" key="3">
    <source>
        <dbReference type="Google" id="ProtNLM"/>
    </source>
</evidence>
<accession>A0ABW3GQ55</accession>
<sequence>MQKKFEYKFDDSLGILIKTYYGLITIEDIESSWRYAFENGLIPEKKKGFILDYRKSNFDIEIDEHTLIADFYRKHIDVFGNYKIAIITENPKDIVVPMLVESLDRGYYSKPFSTFDAAVDWVLN</sequence>
<dbReference type="RefSeq" id="WP_379657973.1">
    <property type="nucleotide sequence ID" value="NZ_JBHTIV010000009.1"/>
</dbReference>
<dbReference type="Proteomes" id="UP001597049">
    <property type="component" value="Unassembled WGS sequence"/>
</dbReference>
<proteinExistence type="predicted"/>
<dbReference type="EMBL" id="JBHTIV010000009">
    <property type="protein sequence ID" value="MFD0932656.1"/>
    <property type="molecule type" value="Genomic_DNA"/>
</dbReference>
<evidence type="ECO:0000313" key="1">
    <source>
        <dbReference type="EMBL" id="MFD0932656.1"/>
    </source>
</evidence>
<comment type="caution">
    <text evidence="1">The sequence shown here is derived from an EMBL/GenBank/DDBJ whole genome shotgun (WGS) entry which is preliminary data.</text>
</comment>
<protein>
    <recommendedName>
        <fullName evidence="3">SpoIIAA-like</fullName>
    </recommendedName>
</protein>
<organism evidence="1 2">
    <name type="scientific">Psychroflexus salinarum</name>
    <dbReference type="NCBI Taxonomy" id="546024"/>
    <lineage>
        <taxon>Bacteria</taxon>
        <taxon>Pseudomonadati</taxon>
        <taxon>Bacteroidota</taxon>
        <taxon>Flavobacteriia</taxon>
        <taxon>Flavobacteriales</taxon>
        <taxon>Flavobacteriaceae</taxon>
        <taxon>Psychroflexus</taxon>
    </lineage>
</organism>
<keyword evidence="2" id="KW-1185">Reference proteome</keyword>
<gene>
    <name evidence="1" type="ORF">ACFQ0R_08640</name>
</gene>
<evidence type="ECO:0000313" key="2">
    <source>
        <dbReference type="Proteomes" id="UP001597049"/>
    </source>
</evidence>